<dbReference type="GO" id="GO:0000156">
    <property type="term" value="F:phosphorelay response regulator activity"/>
    <property type="evidence" value="ECO:0007669"/>
    <property type="project" value="InterPro"/>
</dbReference>
<feature type="modified residue" description="4-aspartylphosphate" evidence="1">
    <location>
        <position position="58"/>
    </location>
</feature>
<dbReference type="InterPro" id="IPR007492">
    <property type="entry name" value="LytTR_DNA-bd_dom"/>
</dbReference>
<reference evidence="4 5" key="1">
    <citation type="submission" date="2016-12" db="EMBL/GenBank/DDBJ databases">
        <title>Trade-off between light-utilization and light-protection in marine flavobacteria.</title>
        <authorList>
            <person name="Kumagai Y."/>
            <person name="Yoshizawa S."/>
            <person name="Kogure K."/>
            <person name="Iwasaki W."/>
        </authorList>
    </citation>
    <scope>NUCLEOTIDE SEQUENCE [LARGE SCALE GENOMIC DNA]</scope>
    <source>
        <strain evidence="4 5">KCTC 22729</strain>
    </source>
</reference>
<gene>
    <name evidence="4" type="ORF">BTO13_11990</name>
</gene>
<name>A0A2S7WE40_9FLAO</name>
<feature type="domain" description="HTH LytTR-type" evidence="3">
    <location>
        <begin position="144"/>
        <end position="247"/>
    </location>
</feature>
<dbReference type="RefSeq" id="WP_105047049.1">
    <property type="nucleotide sequence ID" value="NZ_CP150662.1"/>
</dbReference>
<dbReference type="InterPro" id="IPR011006">
    <property type="entry name" value="CheY-like_superfamily"/>
</dbReference>
<keyword evidence="5" id="KW-1185">Reference proteome</keyword>
<dbReference type="SMART" id="SM00850">
    <property type="entry name" value="LytTR"/>
    <property type="match status" value="1"/>
</dbReference>
<evidence type="ECO:0000259" key="2">
    <source>
        <dbReference type="PROSITE" id="PS50110"/>
    </source>
</evidence>
<dbReference type="Gene3D" id="3.40.50.2300">
    <property type="match status" value="1"/>
</dbReference>
<dbReference type="InterPro" id="IPR001789">
    <property type="entry name" value="Sig_transdc_resp-reg_receiver"/>
</dbReference>
<keyword evidence="1" id="KW-0597">Phosphoprotein</keyword>
<dbReference type="AlphaFoldDB" id="A0A2S7WE40"/>
<feature type="domain" description="Response regulatory" evidence="2">
    <location>
        <begin position="6"/>
        <end position="121"/>
    </location>
</feature>
<dbReference type="PANTHER" id="PTHR37299">
    <property type="entry name" value="TRANSCRIPTIONAL REGULATOR-RELATED"/>
    <property type="match status" value="1"/>
</dbReference>
<accession>A0A2S7WE40</accession>
<dbReference type="Pfam" id="PF04397">
    <property type="entry name" value="LytTR"/>
    <property type="match status" value="1"/>
</dbReference>
<comment type="caution">
    <text evidence="4">The sequence shown here is derived from an EMBL/GenBank/DDBJ whole genome shotgun (WGS) entry which is preliminary data.</text>
</comment>
<dbReference type="PANTHER" id="PTHR37299:SF1">
    <property type="entry name" value="STAGE 0 SPORULATION PROTEIN A HOMOLOG"/>
    <property type="match status" value="1"/>
</dbReference>
<dbReference type="PROSITE" id="PS50110">
    <property type="entry name" value="RESPONSE_REGULATORY"/>
    <property type="match status" value="1"/>
</dbReference>
<dbReference type="Proteomes" id="UP000237608">
    <property type="component" value="Unassembled WGS sequence"/>
</dbReference>
<dbReference type="OrthoDB" id="2168082at2"/>
<organism evidence="4 5">
    <name type="scientific">Polaribacter gangjinensis</name>
    <dbReference type="NCBI Taxonomy" id="574710"/>
    <lineage>
        <taxon>Bacteria</taxon>
        <taxon>Pseudomonadati</taxon>
        <taxon>Bacteroidota</taxon>
        <taxon>Flavobacteriia</taxon>
        <taxon>Flavobacteriales</taxon>
        <taxon>Flavobacteriaceae</taxon>
    </lineage>
</organism>
<evidence type="ECO:0000259" key="3">
    <source>
        <dbReference type="PROSITE" id="PS50930"/>
    </source>
</evidence>
<dbReference type="SMART" id="SM00448">
    <property type="entry name" value="REC"/>
    <property type="match status" value="1"/>
</dbReference>
<protein>
    <recommendedName>
        <fullName evidence="6">DNA-binding response regulator</fullName>
    </recommendedName>
</protein>
<dbReference type="Gene3D" id="2.40.50.1020">
    <property type="entry name" value="LytTr DNA-binding domain"/>
    <property type="match status" value="1"/>
</dbReference>
<evidence type="ECO:0008006" key="6">
    <source>
        <dbReference type="Google" id="ProtNLM"/>
    </source>
</evidence>
<dbReference type="Pfam" id="PF00072">
    <property type="entry name" value="Response_reg"/>
    <property type="match status" value="1"/>
</dbReference>
<proteinExistence type="predicted"/>
<dbReference type="PROSITE" id="PS50930">
    <property type="entry name" value="HTH_LYTTR"/>
    <property type="match status" value="1"/>
</dbReference>
<dbReference type="SUPFAM" id="SSF52172">
    <property type="entry name" value="CheY-like"/>
    <property type="match status" value="1"/>
</dbReference>
<dbReference type="GO" id="GO:0003677">
    <property type="term" value="F:DNA binding"/>
    <property type="evidence" value="ECO:0007669"/>
    <property type="project" value="InterPro"/>
</dbReference>
<evidence type="ECO:0000313" key="4">
    <source>
        <dbReference type="EMBL" id="PQJ75898.1"/>
    </source>
</evidence>
<sequence>MTQKLKAYIVEDNTMNIEILKELLAKHFPNISIIGEATNTEQFIELLLENMADIIFLDIELEEEKTSLDILKEFENIQAEVVITSSSKEYALKALNEHTITSYLLKPLDILSLHKTILKLLKKLELKTETKLIETQENMSGEVIAIPGLTTIEIVKLTDILFLEADGKYTKFHLEDGTSKVVSKNIGSYELLLPKNIFFRIHHKYILNISKTDSIYRTDGHYCVLKNGKNLPIAKRRIEELRKFLYLK</sequence>
<dbReference type="EMBL" id="MSCL01000001">
    <property type="protein sequence ID" value="PQJ75898.1"/>
    <property type="molecule type" value="Genomic_DNA"/>
</dbReference>
<evidence type="ECO:0000313" key="5">
    <source>
        <dbReference type="Proteomes" id="UP000237608"/>
    </source>
</evidence>
<evidence type="ECO:0000256" key="1">
    <source>
        <dbReference type="PROSITE-ProRule" id="PRU00169"/>
    </source>
</evidence>
<dbReference type="InterPro" id="IPR046947">
    <property type="entry name" value="LytR-like"/>
</dbReference>